<dbReference type="Gene3D" id="3.80.10.10">
    <property type="entry name" value="Ribonuclease Inhibitor"/>
    <property type="match status" value="1"/>
</dbReference>
<feature type="chain" id="PRO_5040315624" description="F-box domain-containing protein" evidence="2">
    <location>
        <begin position="20"/>
        <end position="603"/>
    </location>
</feature>
<dbReference type="EMBL" id="WHVB01000013">
    <property type="protein sequence ID" value="KAF8477794.1"/>
    <property type="molecule type" value="Genomic_DNA"/>
</dbReference>
<keyword evidence="4" id="KW-1185">Reference proteome</keyword>
<dbReference type="InterPro" id="IPR032675">
    <property type="entry name" value="LRR_dom_sf"/>
</dbReference>
<organism evidence="3 4">
    <name type="scientific">Russula ochroleuca</name>
    <dbReference type="NCBI Taxonomy" id="152965"/>
    <lineage>
        <taxon>Eukaryota</taxon>
        <taxon>Fungi</taxon>
        <taxon>Dikarya</taxon>
        <taxon>Basidiomycota</taxon>
        <taxon>Agaricomycotina</taxon>
        <taxon>Agaricomycetes</taxon>
        <taxon>Russulales</taxon>
        <taxon>Russulaceae</taxon>
        <taxon>Russula</taxon>
    </lineage>
</organism>
<name>A0A9P5MST0_9AGAM</name>
<feature type="compositionally biased region" description="Low complexity" evidence="1">
    <location>
        <begin position="541"/>
        <end position="556"/>
    </location>
</feature>
<reference evidence="3" key="1">
    <citation type="submission" date="2019-10" db="EMBL/GenBank/DDBJ databases">
        <authorList>
            <consortium name="DOE Joint Genome Institute"/>
            <person name="Kuo A."/>
            <person name="Miyauchi S."/>
            <person name="Kiss E."/>
            <person name="Drula E."/>
            <person name="Kohler A."/>
            <person name="Sanchez-Garcia M."/>
            <person name="Andreopoulos B."/>
            <person name="Barry K.W."/>
            <person name="Bonito G."/>
            <person name="Buee M."/>
            <person name="Carver A."/>
            <person name="Chen C."/>
            <person name="Cichocki N."/>
            <person name="Clum A."/>
            <person name="Culley D."/>
            <person name="Crous P.W."/>
            <person name="Fauchery L."/>
            <person name="Girlanda M."/>
            <person name="Hayes R."/>
            <person name="Keri Z."/>
            <person name="LaButti K."/>
            <person name="Lipzen A."/>
            <person name="Lombard V."/>
            <person name="Magnuson J."/>
            <person name="Maillard F."/>
            <person name="Morin E."/>
            <person name="Murat C."/>
            <person name="Nolan M."/>
            <person name="Ohm R."/>
            <person name="Pangilinan J."/>
            <person name="Pereira M."/>
            <person name="Perotto S."/>
            <person name="Peter M."/>
            <person name="Riley R."/>
            <person name="Sitrit Y."/>
            <person name="Stielow B."/>
            <person name="Szollosi G."/>
            <person name="Zifcakova L."/>
            <person name="Stursova M."/>
            <person name="Spatafora J.W."/>
            <person name="Tedersoo L."/>
            <person name="Vaario L.-M."/>
            <person name="Yamada A."/>
            <person name="Yan M."/>
            <person name="Wang P."/>
            <person name="Xu J."/>
            <person name="Bruns T."/>
            <person name="Baldrian P."/>
            <person name="Vilgalys R."/>
            <person name="Henrissat B."/>
            <person name="Grigoriev I.V."/>
            <person name="Hibbett D."/>
            <person name="Nagy L.G."/>
            <person name="Martin F.M."/>
        </authorList>
    </citation>
    <scope>NUCLEOTIDE SEQUENCE</scope>
    <source>
        <strain evidence="3">Prilba</strain>
    </source>
</reference>
<dbReference type="AlphaFoldDB" id="A0A9P5MST0"/>
<proteinExistence type="predicted"/>
<comment type="caution">
    <text evidence="3">The sequence shown here is derived from an EMBL/GenBank/DDBJ whole genome shotgun (WGS) entry which is preliminary data.</text>
</comment>
<feature type="compositionally biased region" description="Polar residues" evidence="1">
    <location>
        <begin position="520"/>
        <end position="532"/>
    </location>
</feature>
<sequence length="603" mass="66851">MGWKCSMGCLPMHNSIVFGVPILRILRVCTGRATPDSSLLVPLAPTPERPEYNVAYRTHIHMLDNDSILQIFSHYRLNDEENWHLRLPWRNLAHICRRWRCLIYDSWAHLDICLPLTNDSPSLDILSHLPPLPLVIDFSDRTKTLARKDEDNIHLGLQQHGRVRRVVLRGSSLSLRIWLEQMNKPFPRLGDLSLLSTTVEDMNLMLPESLQAPNLRRLSLHGVGLPTRLPLLSSATALSSLSLTHIGAFCYLPPGHLITQLQGLPCLEELSIGFAVSTLLPSNEGEQLLALIPLMTLPTLRRLTFRGEGDYLDNLVARINTPLLERLSLTFFFDLTFTLVNLTELIHRTEGFGCPAAQVIFNKGGASMYAGPHGQQDIWKLNLHVNCEPLDWQMGFVTQVCTALGNVLSTVEDLTLDLNVDQMPSDWEDTLDSLMWHELLLPFIGVKKLHIGSPLTIKLSQALESVAGGLVLELLPELQELEVQLEVNTAKKAFSGFVETRESVGRPIHLLAPSALRGAPSTSRGASSTSHGASRGLGYISRPGAPPSRGASSKPRGSPRRPRGNPKPLRGNPEPLRGNPKPLRGNPQPPRGALPLQVPSYYT</sequence>
<evidence type="ECO:0000256" key="1">
    <source>
        <dbReference type="SAM" id="MobiDB-lite"/>
    </source>
</evidence>
<gene>
    <name evidence="3" type="ORF">DFH94DRAFT_93158</name>
</gene>
<evidence type="ECO:0008006" key="5">
    <source>
        <dbReference type="Google" id="ProtNLM"/>
    </source>
</evidence>
<protein>
    <recommendedName>
        <fullName evidence="5">F-box domain-containing protein</fullName>
    </recommendedName>
</protein>
<keyword evidence="2" id="KW-0732">Signal</keyword>
<dbReference type="Proteomes" id="UP000759537">
    <property type="component" value="Unassembled WGS sequence"/>
</dbReference>
<accession>A0A9P5MST0</accession>
<feature type="signal peptide" evidence="2">
    <location>
        <begin position="1"/>
        <end position="19"/>
    </location>
</feature>
<evidence type="ECO:0000313" key="3">
    <source>
        <dbReference type="EMBL" id="KAF8477794.1"/>
    </source>
</evidence>
<evidence type="ECO:0000313" key="4">
    <source>
        <dbReference type="Proteomes" id="UP000759537"/>
    </source>
</evidence>
<feature type="region of interest" description="Disordered" evidence="1">
    <location>
        <begin position="515"/>
        <end position="603"/>
    </location>
</feature>
<reference evidence="3" key="2">
    <citation type="journal article" date="2020" name="Nat. Commun.">
        <title>Large-scale genome sequencing of mycorrhizal fungi provides insights into the early evolution of symbiotic traits.</title>
        <authorList>
            <person name="Miyauchi S."/>
            <person name="Kiss E."/>
            <person name="Kuo A."/>
            <person name="Drula E."/>
            <person name="Kohler A."/>
            <person name="Sanchez-Garcia M."/>
            <person name="Morin E."/>
            <person name="Andreopoulos B."/>
            <person name="Barry K.W."/>
            <person name="Bonito G."/>
            <person name="Buee M."/>
            <person name="Carver A."/>
            <person name="Chen C."/>
            <person name="Cichocki N."/>
            <person name="Clum A."/>
            <person name="Culley D."/>
            <person name="Crous P.W."/>
            <person name="Fauchery L."/>
            <person name="Girlanda M."/>
            <person name="Hayes R.D."/>
            <person name="Keri Z."/>
            <person name="LaButti K."/>
            <person name="Lipzen A."/>
            <person name="Lombard V."/>
            <person name="Magnuson J."/>
            <person name="Maillard F."/>
            <person name="Murat C."/>
            <person name="Nolan M."/>
            <person name="Ohm R.A."/>
            <person name="Pangilinan J."/>
            <person name="Pereira M.F."/>
            <person name="Perotto S."/>
            <person name="Peter M."/>
            <person name="Pfister S."/>
            <person name="Riley R."/>
            <person name="Sitrit Y."/>
            <person name="Stielow J.B."/>
            <person name="Szollosi G."/>
            <person name="Zifcakova L."/>
            <person name="Stursova M."/>
            <person name="Spatafora J.W."/>
            <person name="Tedersoo L."/>
            <person name="Vaario L.M."/>
            <person name="Yamada A."/>
            <person name="Yan M."/>
            <person name="Wang P."/>
            <person name="Xu J."/>
            <person name="Bruns T."/>
            <person name="Baldrian P."/>
            <person name="Vilgalys R."/>
            <person name="Dunand C."/>
            <person name="Henrissat B."/>
            <person name="Grigoriev I.V."/>
            <person name="Hibbett D."/>
            <person name="Nagy L.G."/>
            <person name="Martin F.M."/>
        </authorList>
    </citation>
    <scope>NUCLEOTIDE SEQUENCE</scope>
    <source>
        <strain evidence="3">Prilba</strain>
    </source>
</reference>
<evidence type="ECO:0000256" key="2">
    <source>
        <dbReference type="SAM" id="SignalP"/>
    </source>
</evidence>